<proteinExistence type="predicted"/>
<gene>
    <name evidence="1" type="ORF">BDM02DRAFT_880213</name>
</gene>
<evidence type="ECO:0000313" key="1">
    <source>
        <dbReference type="EMBL" id="KAF9644690.1"/>
    </source>
</evidence>
<evidence type="ECO:0000313" key="2">
    <source>
        <dbReference type="Proteomes" id="UP000886501"/>
    </source>
</evidence>
<protein>
    <submittedName>
        <fullName evidence="1">Uncharacterized protein</fullName>
    </submittedName>
</protein>
<dbReference type="Proteomes" id="UP000886501">
    <property type="component" value="Unassembled WGS sequence"/>
</dbReference>
<reference evidence="1" key="1">
    <citation type="submission" date="2019-10" db="EMBL/GenBank/DDBJ databases">
        <authorList>
            <consortium name="DOE Joint Genome Institute"/>
            <person name="Kuo A."/>
            <person name="Miyauchi S."/>
            <person name="Kiss E."/>
            <person name="Drula E."/>
            <person name="Kohler A."/>
            <person name="Sanchez-Garcia M."/>
            <person name="Andreopoulos B."/>
            <person name="Barry K.W."/>
            <person name="Bonito G."/>
            <person name="Buee M."/>
            <person name="Carver A."/>
            <person name="Chen C."/>
            <person name="Cichocki N."/>
            <person name="Clum A."/>
            <person name="Culley D."/>
            <person name="Crous P.W."/>
            <person name="Fauchery L."/>
            <person name="Girlanda M."/>
            <person name="Hayes R."/>
            <person name="Keri Z."/>
            <person name="Labutti K."/>
            <person name="Lipzen A."/>
            <person name="Lombard V."/>
            <person name="Magnuson J."/>
            <person name="Maillard F."/>
            <person name="Morin E."/>
            <person name="Murat C."/>
            <person name="Nolan M."/>
            <person name="Ohm R."/>
            <person name="Pangilinan J."/>
            <person name="Pereira M."/>
            <person name="Perotto S."/>
            <person name="Peter M."/>
            <person name="Riley R."/>
            <person name="Sitrit Y."/>
            <person name="Stielow B."/>
            <person name="Szollosi G."/>
            <person name="Zifcakova L."/>
            <person name="Stursova M."/>
            <person name="Spatafora J.W."/>
            <person name="Tedersoo L."/>
            <person name="Vaario L.-M."/>
            <person name="Yamada A."/>
            <person name="Yan M."/>
            <person name="Wang P."/>
            <person name="Xu J."/>
            <person name="Bruns T."/>
            <person name="Baldrian P."/>
            <person name="Vilgalys R."/>
            <person name="Henrissat B."/>
            <person name="Grigoriev I.V."/>
            <person name="Hibbett D."/>
            <person name="Nagy L.G."/>
            <person name="Martin F.M."/>
        </authorList>
    </citation>
    <scope>NUCLEOTIDE SEQUENCE</scope>
    <source>
        <strain evidence="1">P2</strain>
    </source>
</reference>
<reference evidence="1" key="2">
    <citation type="journal article" date="2020" name="Nat. Commun.">
        <title>Large-scale genome sequencing of mycorrhizal fungi provides insights into the early evolution of symbiotic traits.</title>
        <authorList>
            <person name="Miyauchi S."/>
            <person name="Kiss E."/>
            <person name="Kuo A."/>
            <person name="Drula E."/>
            <person name="Kohler A."/>
            <person name="Sanchez-Garcia M."/>
            <person name="Morin E."/>
            <person name="Andreopoulos B."/>
            <person name="Barry K.W."/>
            <person name="Bonito G."/>
            <person name="Buee M."/>
            <person name="Carver A."/>
            <person name="Chen C."/>
            <person name="Cichocki N."/>
            <person name="Clum A."/>
            <person name="Culley D."/>
            <person name="Crous P.W."/>
            <person name="Fauchery L."/>
            <person name="Girlanda M."/>
            <person name="Hayes R.D."/>
            <person name="Keri Z."/>
            <person name="LaButti K."/>
            <person name="Lipzen A."/>
            <person name="Lombard V."/>
            <person name="Magnuson J."/>
            <person name="Maillard F."/>
            <person name="Murat C."/>
            <person name="Nolan M."/>
            <person name="Ohm R.A."/>
            <person name="Pangilinan J."/>
            <person name="Pereira M.F."/>
            <person name="Perotto S."/>
            <person name="Peter M."/>
            <person name="Pfister S."/>
            <person name="Riley R."/>
            <person name="Sitrit Y."/>
            <person name="Stielow J.B."/>
            <person name="Szollosi G."/>
            <person name="Zifcakova L."/>
            <person name="Stursova M."/>
            <person name="Spatafora J.W."/>
            <person name="Tedersoo L."/>
            <person name="Vaario L.M."/>
            <person name="Yamada A."/>
            <person name="Yan M."/>
            <person name="Wang P."/>
            <person name="Xu J."/>
            <person name="Bruns T."/>
            <person name="Baldrian P."/>
            <person name="Vilgalys R."/>
            <person name="Dunand C."/>
            <person name="Henrissat B."/>
            <person name="Grigoriev I.V."/>
            <person name="Hibbett D."/>
            <person name="Nagy L.G."/>
            <person name="Martin F.M."/>
        </authorList>
    </citation>
    <scope>NUCLEOTIDE SEQUENCE</scope>
    <source>
        <strain evidence="1">P2</strain>
    </source>
</reference>
<comment type="caution">
    <text evidence="1">The sequence shown here is derived from an EMBL/GenBank/DDBJ whole genome shotgun (WGS) entry which is preliminary data.</text>
</comment>
<keyword evidence="2" id="KW-1185">Reference proteome</keyword>
<accession>A0ACB6Z4M0</accession>
<organism evidence="1 2">
    <name type="scientific">Thelephora ganbajun</name>
    <name type="common">Ganba fungus</name>
    <dbReference type="NCBI Taxonomy" id="370292"/>
    <lineage>
        <taxon>Eukaryota</taxon>
        <taxon>Fungi</taxon>
        <taxon>Dikarya</taxon>
        <taxon>Basidiomycota</taxon>
        <taxon>Agaricomycotina</taxon>
        <taxon>Agaricomycetes</taxon>
        <taxon>Thelephorales</taxon>
        <taxon>Thelephoraceae</taxon>
        <taxon>Thelephora</taxon>
    </lineage>
</organism>
<dbReference type="EMBL" id="MU118124">
    <property type="protein sequence ID" value="KAF9644690.1"/>
    <property type="molecule type" value="Genomic_DNA"/>
</dbReference>
<name>A0ACB6Z4M0_THEGA</name>
<sequence length="128" mass="14469">MNLKKCRPGKNPVALSSGWEGAWTSRCGFVQLSWTQVLNQDQRAVRSCFGCPLPEDQDFFRIELEPVGSPNIPIVELSLPKRVVTPFVPTRDLSYGLLRPTRALFSYMLMLAAVSASHCRQFFPWVPL</sequence>